<dbReference type="PANTHER" id="PTHR43283">
    <property type="entry name" value="BETA-LACTAMASE-RELATED"/>
    <property type="match status" value="1"/>
</dbReference>
<dbReference type="InterPro" id="IPR050789">
    <property type="entry name" value="Diverse_Enzym_Activities"/>
</dbReference>
<dbReference type="InterPro" id="IPR001466">
    <property type="entry name" value="Beta-lactam-related"/>
</dbReference>
<evidence type="ECO:0000259" key="2">
    <source>
        <dbReference type="Pfam" id="PF00144"/>
    </source>
</evidence>
<sequence length="425" mass="45498">MTRLAFATVGLASLAFVGSMLAPPAQAQNWVLPMAAKPEDVGLSSAQLKRIEAATQKHVDDGLVPGAVMLVARRGKVAWVSTLGKRDPAASPDPMKPDAIFRIYSMTKPIVSLAVMQMVEEGRLQVSDPVSRFLPEIGKMKVAQEKTAADGTHSLLLSDPERPMTVQDLLRHTSGLIYGGRGTSLVNQAYVAAKIGDRSMSNQEFVSKLSTLPLRFSPGARWEYGVSTDVLGRLIEVVDGKTLGESLSERIFKPLGMVDTQFQVPAAKLARAAQPGPRPGGQPMTPRFKVDDGAKYESGGGGLTSTMADYLRFAAMLGNGGELDGRRLIGKQTLAFMTADHTGPTRPGRPPGLGFGLGFEVRTMTGEAALPGSVGEYGWAGNAGTLFWIDPKNDLTAIYMVQVSDPDRIALRNQFRSMVQAAIID</sequence>
<dbReference type="InterPro" id="IPR012338">
    <property type="entry name" value="Beta-lactam/transpept-like"/>
</dbReference>
<evidence type="ECO:0000313" key="4">
    <source>
        <dbReference type="Proteomes" id="UP001198862"/>
    </source>
</evidence>
<name>A0ABS8KR84_9HYPH</name>
<feature type="chain" id="PRO_5046583621" evidence="1">
    <location>
        <begin position="28"/>
        <end position="425"/>
    </location>
</feature>
<feature type="signal peptide" evidence="1">
    <location>
        <begin position="1"/>
        <end position="27"/>
    </location>
</feature>
<dbReference type="SUPFAM" id="SSF56601">
    <property type="entry name" value="beta-lactamase/transpeptidase-like"/>
    <property type="match status" value="1"/>
</dbReference>
<evidence type="ECO:0000256" key="1">
    <source>
        <dbReference type="SAM" id="SignalP"/>
    </source>
</evidence>
<dbReference type="Proteomes" id="UP001198862">
    <property type="component" value="Unassembled WGS sequence"/>
</dbReference>
<evidence type="ECO:0000313" key="3">
    <source>
        <dbReference type="EMBL" id="MCC8428578.1"/>
    </source>
</evidence>
<keyword evidence="4" id="KW-1185">Reference proteome</keyword>
<dbReference type="PANTHER" id="PTHR43283:SF3">
    <property type="entry name" value="BETA-LACTAMASE FAMILY PROTEIN (AFU_ORTHOLOGUE AFUA_5G07500)"/>
    <property type="match status" value="1"/>
</dbReference>
<dbReference type="EMBL" id="JAJISD010000002">
    <property type="protein sequence ID" value="MCC8428578.1"/>
    <property type="molecule type" value="Genomic_DNA"/>
</dbReference>
<dbReference type="Pfam" id="PF00144">
    <property type="entry name" value="Beta-lactamase"/>
    <property type="match status" value="1"/>
</dbReference>
<keyword evidence="1" id="KW-0732">Signal</keyword>
<accession>A0ABS8KR84</accession>
<comment type="caution">
    <text evidence="3">The sequence shown here is derived from an EMBL/GenBank/DDBJ whole genome shotgun (WGS) entry which is preliminary data.</text>
</comment>
<reference evidence="3 4" key="1">
    <citation type="submission" date="2021-11" db="EMBL/GenBank/DDBJ databases">
        <authorList>
            <person name="Lee D.-H."/>
            <person name="Kim S.-B."/>
        </authorList>
    </citation>
    <scope>NUCLEOTIDE SEQUENCE [LARGE SCALE GENOMIC DNA]</scope>
    <source>
        <strain evidence="3 4">KCTC 52223</strain>
    </source>
</reference>
<protein>
    <submittedName>
        <fullName evidence="3">Beta-lactamase family protein</fullName>
    </submittedName>
</protein>
<dbReference type="Gene3D" id="3.40.710.10">
    <property type="entry name" value="DD-peptidase/beta-lactamase superfamily"/>
    <property type="match status" value="1"/>
</dbReference>
<organism evidence="3 4">
    <name type="scientific">Reyranella aquatilis</name>
    <dbReference type="NCBI Taxonomy" id="2035356"/>
    <lineage>
        <taxon>Bacteria</taxon>
        <taxon>Pseudomonadati</taxon>
        <taxon>Pseudomonadota</taxon>
        <taxon>Alphaproteobacteria</taxon>
        <taxon>Hyphomicrobiales</taxon>
        <taxon>Reyranellaceae</taxon>
        <taxon>Reyranella</taxon>
    </lineage>
</organism>
<feature type="domain" description="Beta-lactamase-related" evidence="2">
    <location>
        <begin position="52"/>
        <end position="407"/>
    </location>
</feature>
<gene>
    <name evidence="3" type="ORF">LJ725_06355</name>
</gene>
<proteinExistence type="predicted"/>
<dbReference type="RefSeq" id="WP_230549798.1">
    <property type="nucleotide sequence ID" value="NZ_JAJISD010000002.1"/>
</dbReference>